<dbReference type="Proteomes" id="UP000597761">
    <property type="component" value="Unassembled WGS sequence"/>
</dbReference>
<dbReference type="InterPro" id="IPR029032">
    <property type="entry name" value="AhpD-like"/>
</dbReference>
<dbReference type="RefSeq" id="WP_229659789.1">
    <property type="nucleotide sequence ID" value="NZ_BMJI01000004.1"/>
</dbReference>
<name>A0ABQ1NWU7_9MICC</name>
<dbReference type="Pfam" id="PF02627">
    <property type="entry name" value="CMD"/>
    <property type="match status" value="1"/>
</dbReference>
<protein>
    <submittedName>
        <fullName evidence="2">4-carboxymuconolactone decarboxylase</fullName>
    </submittedName>
</protein>
<feature type="domain" description="Carboxymuconolactone decarboxylase-like" evidence="1">
    <location>
        <begin position="37"/>
        <end position="119"/>
    </location>
</feature>
<sequence length="136" mass="14992">MIKDEYYDAGLALRRAMFGPSGAEDQVEHTTDLNDKIQEVVTRYCFGDVWQRDGLDLRVRSLITLAMLVATGRSHEIRIHLRGAVANGVTAEEIRELMLHSFLYCGIPAAMDGFRAADEILSASASPAPAEESTHV</sequence>
<proteinExistence type="predicted"/>
<evidence type="ECO:0000313" key="3">
    <source>
        <dbReference type="Proteomes" id="UP000597761"/>
    </source>
</evidence>
<dbReference type="InterPro" id="IPR003779">
    <property type="entry name" value="CMD-like"/>
</dbReference>
<dbReference type="Gene3D" id="1.20.1290.10">
    <property type="entry name" value="AhpD-like"/>
    <property type="match status" value="1"/>
</dbReference>
<dbReference type="InterPro" id="IPR052512">
    <property type="entry name" value="4CMD/NDH-1_regulator"/>
</dbReference>
<dbReference type="PANTHER" id="PTHR33570:SF2">
    <property type="entry name" value="CARBOXYMUCONOLACTONE DECARBOXYLASE-LIKE DOMAIN-CONTAINING PROTEIN"/>
    <property type="match status" value="1"/>
</dbReference>
<organism evidence="2 3">
    <name type="scientific">Tersicoccus solisilvae</name>
    <dbReference type="NCBI Taxonomy" id="1882339"/>
    <lineage>
        <taxon>Bacteria</taxon>
        <taxon>Bacillati</taxon>
        <taxon>Actinomycetota</taxon>
        <taxon>Actinomycetes</taxon>
        <taxon>Micrococcales</taxon>
        <taxon>Micrococcaceae</taxon>
        <taxon>Tersicoccus</taxon>
    </lineage>
</organism>
<dbReference type="SUPFAM" id="SSF69118">
    <property type="entry name" value="AhpD-like"/>
    <property type="match status" value="1"/>
</dbReference>
<dbReference type="EMBL" id="BMJI01000004">
    <property type="protein sequence ID" value="GGC85662.1"/>
    <property type="molecule type" value="Genomic_DNA"/>
</dbReference>
<gene>
    <name evidence="2" type="primary">pcaC</name>
    <name evidence="2" type="ORF">GCM10011512_10660</name>
</gene>
<evidence type="ECO:0000313" key="2">
    <source>
        <dbReference type="EMBL" id="GGC85662.1"/>
    </source>
</evidence>
<dbReference type="PANTHER" id="PTHR33570">
    <property type="entry name" value="4-CARBOXYMUCONOLACTONE DECARBOXYLASE FAMILY PROTEIN"/>
    <property type="match status" value="1"/>
</dbReference>
<keyword evidence="3" id="KW-1185">Reference proteome</keyword>
<accession>A0ABQ1NWU7</accession>
<evidence type="ECO:0000259" key="1">
    <source>
        <dbReference type="Pfam" id="PF02627"/>
    </source>
</evidence>
<reference evidence="3" key="1">
    <citation type="journal article" date="2019" name="Int. J. Syst. Evol. Microbiol.">
        <title>The Global Catalogue of Microorganisms (GCM) 10K type strain sequencing project: providing services to taxonomists for standard genome sequencing and annotation.</title>
        <authorList>
            <consortium name="The Broad Institute Genomics Platform"/>
            <consortium name="The Broad Institute Genome Sequencing Center for Infectious Disease"/>
            <person name="Wu L."/>
            <person name="Ma J."/>
        </authorList>
    </citation>
    <scope>NUCLEOTIDE SEQUENCE [LARGE SCALE GENOMIC DNA]</scope>
    <source>
        <strain evidence="3">CGMCC 1.15480</strain>
    </source>
</reference>
<comment type="caution">
    <text evidence="2">The sequence shown here is derived from an EMBL/GenBank/DDBJ whole genome shotgun (WGS) entry which is preliminary data.</text>
</comment>